<evidence type="ECO:0000313" key="2">
    <source>
        <dbReference type="EMBL" id="VDD38793.1"/>
    </source>
</evidence>
<feature type="chain" id="PRO_5018040506" evidence="1">
    <location>
        <begin position="26"/>
        <end position="178"/>
    </location>
</feature>
<dbReference type="EMBL" id="LR031876">
    <property type="protein sequence ID" value="VDD38793.1"/>
    <property type="molecule type" value="Genomic_DNA"/>
</dbReference>
<keyword evidence="1" id="KW-0732">Signal</keyword>
<proteinExistence type="predicted"/>
<evidence type="ECO:0000256" key="1">
    <source>
        <dbReference type="SAM" id="SignalP"/>
    </source>
</evidence>
<dbReference type="AlphaFoldDB" id="A0A3P6E3T9"/>
<feature type="signal peptide" evidence="1">
    <location>
        <begin position="1"/>
        <end position="25"/>
    </location>
</feature>
<gene>
    <name evidence="2" type="ORF">BOLC7T44353H</name>
</gene>
<name>A0A3P6E3T9_BRAOL</name>
<sequence>MAKKKMKREFLGWMFTYVSVGLAGGETFDDWIRGDGRWTKLCCEVISDILYFRGYAFTTRKRRRSSTTYDARVCSHRDDKFYFFKKINIFYIPRKLIIFFTRSIDAFLDINPSIDLFTKKRSEYTEGPVPRNIPRNMSVGIFLSIYVYMSKNASIDERPRKYPDEVLPRYIPRTFPTN</sequence>
<reference evidence="2" key="1">
    <citation type="submission" date="2018-11" db="EMBL/GenBank/DDBJ databases">
        <authorList>
            <consortium name="Genoscope - CEA"/>
            <person name="William W."/>
        </authorList>
    </citation>
    <scope>NUCLEOTIDE SEQUENCE</scope>
</reference>
<organism evidence="2">
    <name type="scientific">Brassica oleracea</name>
    <name type="common">Wild cabbage</name>
    <dbReference type="NCBI Taxonomy" id="3712"/>
    <lineage>
        <taxon>Eukaryota</taxon>
        <taxon>Viridiplantae</taxon>
        <taxon>Streptophyta</taxon>
        <taxon>Embryophyta</taxon>
        <taxon>Tracheophyta</taxon>
        <taxon>Spermatophyta</taxon>
        <taxon>Magnoliopsida</taxon>
        <taxon>eudicotyledons</taxon>
        <taxon>Gunneridae</taxon>
        <taxon>Pentapetalae</taxon>
        <taxon>rosids</taxon>
        <taxon>malvids</taxon>
        <taxon>Brassicales</taxon>
        <taxon>Brassicaceae</taxon>
        <taxon>Brassiceae</taxon>
        <taxon>Brassica</taxon>
    </lineage>
</organism>
<protein>
    <submittedName>
        <fullName evidence="2">Uncharacterized protein</fullName>
    </submittedName>
</protein>
<accession>A0A3P6E3T9</accession>